<dbReference type="InterPro" id="IPR000757">
    <property type="entry name" value="Beta-glucanase-like"/>
</dbReference>
<dbReference type="EMBL" id="CATOUU010001118">
    <property type="protein sequence ID" value="CAI9972992.1"/>
    <property type="molecule type" value="Genomic_DNA"/>
</dbReference>
<name>A0AA86RIC6_9EUKA</name>
<feature type="transmembrane region" description="Helical" evidence="2">
    <location>
        <begin position="247"/>
        <end position="269"/>
    </location>
</feature>
<evidence type="ECO:0000259" key="3">
    <source>
        <dbReference type="PROSITE" id="PS51762"/>
    </source>
</evidence>
<sequence>MQYIITFTMCKTEFGVLIFSDEFDLDGDPDSKKWARDVDPNPYGNELQYYNENPRNSFVQDQMLHIVAYKENLGVLAYTSAKLITANTQYFTYGRFDIRAKLPTGAGTWPAIWLVSEDETYQEIDIMESWGSDPGKVYFTVHSSNNFTDQNDHHGTNQQINDLESSFHIYSVEWTPNHIYGFVDGVKYFSLLKSDIKRKYWHFDKGMYIILNLAVIATDGICDCFPQEMLVDFVKVYKYIGNQTNKIIIGVVVCAGGALIIIISVTIIVKRRNRRAKNSNMVQMLQNDNIITKINS</sequence>
<dbReference type="PANTHER" id="PTHR10963:SF55">
    <property type="entry name" value="GLYCOSIDE HYDROLASE FAMILY 16 PROTEIN"/>
    <property type="match status" value="1"/>
</dbReference>
<gene>
    <name evidence="5" type="ORF">HINF_LOCUS28630</name>
    <name evidence="4" type="ORF">HINF_LOCUS60637</name>
</gene>
<dbReference type="PANTHER" id="PTHR10963">
    <property type="entry name" value="GLYCOSYL HYDROLASE-RELATED"/>
    <property type="match status" value="1"/>
</dbReference>
<dbReference type="GO" id="GO:0004553">
    <property type="term" value="F:hydrolase activity, hydrolyzing O-glycosyl compounds"/>
    <property type="evidence" value="ECO:0007669"/>
    <property type="project" value="InterPro"/>
</dbReference>
<dbReference type="GO" id="GO:0005975">
    <property type="term" value="P:carbohydrate metabolic process"/>
    <property type="evidence" value="ECO:0007669"/>
    <property type="project" value="InterPro"/>
</dbReference>
<comment type="caution">
    <text evidence="4">The sequence shown here is derived from an EMBL/GenBank/DDBJ whole genome shotgun (WGS) entry which is preliminary data.</text>
</comment>
<reference evidence="5 6" key="2">
    <citation type="submission" date="2024-07" db="EMBL/GenBank/DDBJ databases">
        <authorList>
            <person name="Akdeniz Z."/>
        </authorList>
    </citation>
    <scope>NUCLEOTIDE SEQUENCE [LARGE SCALE GENOMIC DNA]</scope>
</reference>
<protein>
    <submittedName>
        <fullName evidence="4">Family 16 glycosylhydrolase</fullName>
    </submittedName>
    <submittedName>
        <fullName evidence="5">Family_16 glycosylhydrolase</fullName>
    </submittedName>
</protein>
<feature type="domain" description="GH16" evidence="3">
    <location>
        <begin position="1"/>
        <end position="242"/>
    </location>
</feature>
<reference evidence="4" key="1">
    <citation type="submission" date="2023-06" db="EMBL/GenBank/DDBJ databases">
        <authorList>
            <person name="Kurt Z."/>
        </authorList>
    </citation>
    <scope>NUCLEOTIDE SEQUENCE</scope>
</reference>
<dbReference type="InterPro" id="IPR013320">
    <property type="entry name" value="ConA-like_dom_sf"/>
</dbReference>
<proteinExistence type="inferred from homology"/>
<evidence type="ECO:0000313" key="6">
    <source>
        <dbReference type="Proteomes" id="UP001642409"/>
    </source>
</evidence>
<dbReference type="InterPro" id="IPR050546">
    <property type="entry name" value="Glycosyl_Hydrlase_16"/>
</dbReference>
<evidence type="ECO:0000256" key="2">
    <source>
        <dbReference type="SAM" id="Phobius"/>
    </source>
</evidence>
<accession>A0AA86RIC6</accession>
<dbReference type="EMBL" id="CAXDID020000091">
    <property type="protein sequence ID" value="CAL6022405.1"/>
    <property type="molecule type" value="Genomic_DNA"/>
</dbReference>
<dbReference type="PROSITE" id="PS51762">
    <property type="entry name" value="GH16_2"/>
    <property type="match status" value="1"/>
</dbReference>
<keyword evidence="2" id="KW-0472">Membrane</keyword>
<keyword evidence="6" id="KW-1185">Reference proteome</keyword>
<dbReference type="Gene3D" id="2.60.120.200">
    <property type="match status" value="1"/>
</dbReference>
<dbReference type="Pfam" id="PF00722">
    <property type="entry name" value="Glyco_hydro_16"/>
    <property type="match status" value="1"/>
</dbReference>
<evidence type="ECO:0000313" key="4">
    <source>
        <dbReference type="EMBL" id="CAI9972992.1"/>
    </source>
</evidence>
<dbReference type="Proteomes" id="UP001642409">
    <property type="component" value="Unassembled WGS sequence"/>
</dbReference>
<organism evidence="4">
    <name type="scientific">Hexamita inflata</name>
    <dbReference type="NCBI Taxonomy" id="28002"/>
    <lineage>
        <taxon>Eukaryota</taxon>
        <taxon>Metamonada</taxon>
        <taxon>Diplomonadida</taxon>
        <taxon>Hexamitidae</taxon>
        <taxon>Hexamitinae</taxon>
        <taxon>Hexamita</taxon>
    </lineage>
</organism>
<dbReference type="SUPFAM" id="SSF49899">
    <property type="entry name" value="Concanavalin A-like lectins/glucanases"/>
    <property type="match status" value="1"/>
</dbReference>
<comment type="similarity">
    <text evidence="1">Belongs to the glycosyl hydrolase 16 family.</text>
</comment>
<dbReference type="AlphaFoldDB" id="A0AA86RIC6"/>
<keyword evidence="2" id="KW-0812">Transmembrane</keyword>
<evidence type="ECO:0000256" key="1">
    <source>
        <dbReference type="ARBA" id="ARBA00006865"/>
    </source>
</evidence>
<evidence type="ECO:0000313" key="5">
    <source>
        <dbReference type="EMBL" id="CAL6022405.1"/>
    </source>
</evidence>
<dbReference type="CDD" id="cd08023">
    <property type="entry name" value="GH16_laminarinase_like"/>
    <property type="match status" value="1"/>
</dbReference>
<keyword evidence="2" id="KW-1133">Transmembrane helix</keyword>